<dbReference type="EMBL" id="AOJK01000050">
    <property type="protein sequence ID" value="ELZ42964.1"/>
    <property type="molecule type" value="Genomic_DNA"/>
</dbReference>
<feature type="transmembrane region" description="Helical" evidence="1">
    <location>
        <begin position="51"/>
        <end position="70"/>
    </location>
</feature>
<feature type="transmembrane region" description="Helical" evidence="1">
    <location>
        <begin position="76"/>
        <end position="98"/>
    </location>
</feature>
<dbReference type="InterPro" id="IPR055966">
    <property type="entry name" value="DUF7544"/>
</dbReference>
<reference evidence="2 3" key="1">
    <citation type="journal article" date="2014" name="PLoS Genet.">
        <title>Phylogenetically driven sequencing of extremely halophilic archaea reveals strategies for static and dynamic osmo-response.</title>
        <authorList>
            <person name="Becker E.A."/>
            <person name="Seitzer P.M."/>
            <person name="Tritt A."/>
            <person name="Larsen D."/>
            <person name="Krusor M."/>
            <person name="Yao A.I."/>
            <person name="Wu D."/>
            <person name="Madern D."/>
            <person name="Eisen J.A."/>
            <person name="Darling A.E."/>
            <person name="Facciotti M.T."/>
        </authorList>
    </citation>
    <scope>NUCLEOTIDE SEQUENCE [LARGE SCALE GENOMIC DNA]</scope>
    <source>
        <strain evidence="2 3">DSM 19288</strain>
    </source>
</reference>
<name>M0E987_9EURY</name>
<dbReference type="Pfam" id="PF24400">
    <property type="entry name" value="DUF7544"/>
    <property type="match status" value="1"/>
</dbReference>
<organism evidence="2 3">
    <name type="scientific">Halorubrum californiense DSM 19288</name>
    <dbReference type="NCBI Taxonomy" id="1227465"/>
    <lineage>
        <taxon>Archaea</taxon>
        <taxon>Methanobacteriati</taxon>
        <taxon>Methanobacteriota</taxon>
        <taxon>Stenosarchaea group</taxon>
        <taxon>Halobacteria</taxon>
        <taxon>Halobacteriales</taxon>
        <taxon>Haloferacaceae</taxon>
        <taxon>Halorubrum</taxon>
    </lineage>
</organism>
<proteinExistence type="predicted"/>
<keyword evidence="1" id="KW-0472">Membrane</keyword>
<keyword evidence="1" id="KW-0812">Transmembrane</keyword>
<keyword evidence="1" id="KW-1133">Transmembrane helix</keyword>
<comment type="caution">
    <text evidence="2">The sequence shown here is derived from an EMBL/GenBank/DDBJ whole genome shotgun (WGS) entry which is preliminary data.</text>
</comment>
<protein>
    <submittedName>
        <fullName evidence="2">Uncharacterized protein</fullName>
    </submittedName>
</protein>
<sequence>MVQSDSGVLAAWRRLWPSIRSSWKQYLAYVAVAFLLTAATGVIVSVVVGIVAVVLLIPILVAAAVVHVTVSLASPIGLAVLIALAVLFLVALLVVGTLSQVPVVTSLRYYALLVLGDIEESFDVLTDRRPSVADR</sequence>
<evidence type="ECO:0000313" key="3">
    <source>
        <dbReference type="Proteomes" id="UP000011586"/>
    </source>
</evidence>
<dbReference type="PATRIC" id="fig|1227465.4.peg.1994"/>
<evidence type="ECO:0000256" key="1">
    <source>
        <dbReference type="SAM" id="Phobius"/>
    </source>
</evidence>
<keyword evidence="3" id="KW-1185">Reference proteome</keyword>
<evidence type="ECO:0000313" key="2">
    <source>
        <dbReference type="EMBL" id="ELZ42964.1"/>
    </source>
</evidence>
<gene>
    <name evidence="2" type="ORF">C463_10180</name>
</gene>
<accession>M0E987</accession>
<feature type="transmembrane region" description="Helical" evidence="1">
    <location>
        <begin position="26"/>
        <end position="44"/>
    </location>
</feature>
<dbReference type="Proteomes" id="UP000011586">
    <property type="component" value="Unassembled WGS sequence"/>
</dbReference>
<dbReference type="AlphaFoldDB" id="M0E987"/>
<dbReference type="RefSeq" id="WP_008443317.1">
    <property type="nucleotide sequence ID" value="NZ_AOJK01000050.1"/>
</dbReference>